<organism evidence="1 2">
    <name type="scientific">Fragilariopsis cylindrus CCMP1102</name>
    <dbReference type="NCBI Taxonomy" id="635003"/>
    <lineage>
        <taxon>Eukaryota</taxon>
        <taxon>Sar</taxon>
        <taxon>Stramenopiles</taxon>
        <taxon>Ochrophyta</taxon>
        <taxon>Bacillariophyta</taxon>
        <taxon>Bacillariophyceae</taxon>
        <taxon>Bacillariophycidae</taxon>
        <taxon>Bacillariales</taxon>
        <taxon>Bacillariaceae</taxon>
        <taxon>Fragilariopsis</taxon>
    </lineage>
</organism>
<sequence length="162" mass="18634">MINTSTNTGNSFDLSSMRRRSDDQIRYRLIRSLGINSSESPSSKMLNKHRRNLLNESTQEVPLKNHCGGGGCKAELHDSRARSIQFNTVVKSMPIPSHLDYSDRVKRLIWSNGKEIRENARRNAREFAFEGWSAQYVLEEDQMYLDTGSMEFIHPVHVVGYQ</sequence>
<dbReference type="OrthoDB" id="40568at2759"/>
<keyword evidence="2" id="KW-1185">Reference proteome</keyword>
<dbReference type="InParanoid" id="A0A1E7FUY3"/>
<dbReference type="AlphaFoldDB" id="A0A1E7FUY3"/>
<dbReference type="Proteomes" id="UP000095751">
    <property type="component" value="Unassembled WGS sequence"/>
</dbReference>
<accession>A0A1E7FUY3</accession>
<evidence type="ECO:0000313" key="1">
    <source>
        <dbReference type="EMBL" id="OEU21966.1"/>
    </source>
</evidence>
<dbReference type="EMBL" id="KV784353">
    <property type="protein sequence ID" value="OEU21966.1"/>
    <property type="molecule type" value="Genomic_DNA"/>
</dbReference>
<protein>
    <submittedName>
        <fullName evidence="1">Uncharacterized protein</fullName>
    </submittedName>
</protein>
<evidence type="ECO:0000313" key="2">
    <source>
        <dbReference type="Proteomes" id="UP000095751"/>
    </source>
</evidence>
<dbReference type="KEGG" id="fcy:FRACYDRAFT_267098"/>
<name>A0A1E7FUY3_9STRA</name>
<gene>
    <name evidence="1" type="ORF">FRACYDRAFT_267098</name>
</gene>
<reference evidence="1 2" key="1">
    <citation type="submission" date="2016-09" db="EMBL/GenBank/DDBJ databases">
        <title>Extensive genetic diversity and differential bi-allelic expression allows diatom success in the polar Southern Ocean.</title>
        <authorList>
            <consortium name="DOE Joint Genome Institute"/>
            <person name="Mock T."/>
            <person name="Otillar R.P."/>
            <person name="Strauss J."/>
            <person name="Dupont C."/>
            <person name="Frickenhaus S."/>
            <person name="Maumus F."/>
            <person name="Mcmullan M."/>
            <person name="Sanges R."/>
            <person name="Schmutz J."/>
            <person name="Toseland A."/>
            <person name="Valas R."/>
            <person name="Veluchamy A."/>
            <person name="Ward B.J."/>
            <person name="Allen A."/>
            <person name="Barry K."/>
            <person name="Falciatore A."/>
            <person name="Ferrante M."/>
            <person name="Fortunato A.E."/>
            <person name="Gloeckner G."/>
            <person name="Gruber A."/>
            <person name="Hipkin R."/>
            <person name="Janech M."/>
            <person name="Kroth P."/>
            <person name="Leese F."/>
            <person name="Lindquist E."/>
            <person name="Lyon B.R."/>
            <person name="Martin J."/>
            <person name="Mayer C."/>
            <person name="Parker M."/>
            <person name="Quesneville H."/>
            <person name="Raymond J."/>
            <person name="Uhlig C."/>
            <person name="Valentin K.U."/>
            <person name="Worden A.Z."/>
            <person name="Armbrust E.V."/>
            <person name="Bowler C."/>
            <person name="Green B."/>
            <person name="Moulton V."/>
            <person name="Van Oosterhout C."/>
            <person name="Grigoriev I."/>
        </authorList>
    </citation>
    <scope>NUCLEOTIDE SEQUENCE [LARGE SCALE GENOMIC DNA]</scope>
    <source>
        <strain evidence="1 2">CCMP1102</strain>
    </source>
</reference>
<proteinExistence type="predicted"/>